<dbReference type="CDD" id="cd00959">
    <property type="entry name" value="DeoC"/>
    <property type="match status" value="1"/>
</dbReference>
<dbReference type="GO" id="GO:0005737">
    <property type="term" value="C:cytoplasm"/>
    <property type="evidence" value="ECO:0007669"/>
    <property type="project" value="InterPro"/>
</dbReference>
<dbReference type="EC" id="4.1.2.4" evidence="2"/>
<evidence type="ECO:0000256" key="4">
    <source>
        <dbReference type="ARBA" id="ARBA00023239"/>
    </source>
</evidence>
<keyword evidence="5" id="KW-0704">Schiff base</keyword>
<dbReference type="GO" id="GO:0009264">
    <property type="term" value="P:deoxyribonucleotide catabolic process"/>
    <property type="evidence" value="ECO:0007669"/>
    <property type="project" value="InterPro"/>
</dbReference>
<keyword evidence="3" id="KW-0963">Cytoplasm</keyword>
<dbReference type="GO" id="GO:0004139">
    <property type="term" value="F:deoxyribose-phosphate aldolase activity"/>
    <property type="evidence" value="ECO:0007669"/>
    <property type="project" value="UniProtKB-EC"/>
</dbReference>
<dbReference type="HAMAP" id="MF_00114">
    <property type="entry name" value="DeoC_type1"/>
    <property type="match status" value="1"/>
</dbReference>
<dbReference type="InterPro" id="IPR000719">
    <property type="entry name" value="Prot_kinase_dom"/>
</dbReference>
<dbReference type="Gene3D" id="3.20.20.70">
    <property type="entry name" value="Aldolase class I"/>
    <property type="match status" value="1"/>
</dbReference>
<name>A0A8H5RJW9_9HYPO</name>
<keyword evidence="12" id="KW-1185">Reference proteome</keyword>
<evidence type="ECO:0000256" key="9">
    <source>
        <dbReference type="SAM" id="MobiDB-lite"/>
    </source>
</evidence>
<evidence type="ECO:0000256" key="6">
    <source>
        <dbReference type="ARBA" id="ARBA00032755"/>
    </source>
</evidence>
<evidence type="ECO:0000313" key="11">
    <source>
        <dbReference type="EMBL" id="KAF5633832.1"/>
    </source>
</evidence>
<dbReference type="RefSeq" id="XP_037205930.1">
    <property type="nucleotide sequence ID" value="XM_037353652.1"/>
</dbReference>
<evidence type="ECO:0000256" key="3">
    <source>
        <dbReference type="ARBA" id="ARBA00022490"/>
    </source>
</evidence>
<evidence type="ECO:0000256" key="7">
    <source>
        <dbReference type="ARBA" id="ARBA00048791"/>
    </source>
</evidence>
<feature type="region of interest" description="Disordered" evidence="9">
    <location>
        <begin position="643"/>
        <end position="663"/>
    </location>
</feature>
<proteinExistence type="inferred from homology"/>
<gene>
    <name evidence="11" type="ORF">FTJAE_6983</name>
</gene>
<dbReference type="SMART" id="SM00220">
    <property type="entry name" value="S_TKc"/>
    <property type="match status" value="1"/>
</dbReference>
<evidence type="ECO:0000256" key="1">
    <source>
        <dbReference type="ARBA" id="ARBA00010936"/>
    </source>
</evidence>
<dbReference type="GO" id="GO:0046386">
    <property type="term" value="P:deoxyribose phosphate catabolic process"/>
    <property type="evidence" value="ECO:0007669"/>
    <property type="project" value="UniProtKB-UniPathway"/>
</dbReference>
<sequence length="1426" mass="159800">MGGHESEENMLWMPYVPSETGIWEGDLRDVQIGSQLPIELNIYGSRQQAGSVGRILSKASTYLQFPLCGLEGLEYYNPHFFRMEGYPQQASIPASATPRMDTSVNLTLNAQGLEPPLSMDLGPQKTFCTYVESKLVKGVNGHGETVAYVPGADLESYWSQANVNYILDSHDRPIYESAIYIAKKLRHILSTLVYTGHTQGISWFCQHVRKLSDHHLPFSVQELPKNCAWSKDFLEHQWMFCPFWLTPDTIFKRTLHSKYILPVVYEKCLTDSVRPSDAVTLWRVHMQPEGALPLSNADTAVFKIYKGASAQRLYKAEAEAYSQLLRFNNEVYITKSLAAFSFEGIEKSIIVLEDTEGGSLLEYLRSTNTPVTLSEATTSSNPSLSEVHQDVQLSNILVFPQKDKGSRFDVNFKLADFGLTKSRGAFSAEVSRYSKKTSDTAWVQTNGDKASPESYSKDLFQGRHRTEISEACDIWSLGAVFSEILVWSIMGESGREDYRVKRQEEISNKPHPRAANIRASKHDACFHDGTSRLTAVDEFHDHVLQHRRATDHISPYMSQLIVEYMLTDRPRRLNPMQAKVRADKWIRMALNGQWEYIPASPLSFTNGTLPVTSTPISTSTPIPPIQELATLDPTIGPAPISPKPKTRHEPFTECPPPEISPTLENNTLTLLERKSRNSSFSSLLGVEADKGAEIMDLSGFQEVYGKLAEAEKRDQIILVDNFSSMDEHKPKIKQFGRVISYIVKGSDPTGIEVFAASETEKSQICTTSTDVENAIEKMKTAKGRCNMKKALDDILTQVLRPRQFRPTRGLPYDLMSLRQKHDLDHEPFQFLRGMDAVFDPELKRLDDPALRHIEVHVRGSMWNIARRQVAVEMNSSLAGKYWDRVRLSFAPLVFPLLETNDYVLWSIENNPKTTDTASKIALLFYSSTLLPTYPVLGMLLKLNIISPDMRVNLMPDCGIFWSKEVYVSSTASIVERFLRIGADHRFRFSTLVVHYPTKPNLECETEDTFTFGNPNEPETLSFRRKWRHASYYLDDRDEIDDVVGLDTTFSKVETWLREPNGARREISFLGWIRAISDFPGKDDVLKLVEERAHDWQGLRNEQDNGPLDDQNFAKSTTSSKSKEAVSLDAEPTGLSQEYITLNWLNLLAVMLVILQKPHICIIVMSSNTNEITVTLRQIAKMIDHSLLHPTMTDADILQGLAIAKKYGVAAACVKPYAISMAKQELQGSDVLICPVIGFPHGNSSTSVKVFEADVATAVGGNEIDMVINIGKALGGDWNYVADEICQVNDVVVKRGAILKVIFENDYLDEEHIVRLCKICSDIGVAFVKTSTGYGFVKQENGMYNYKGATIPHLKIMVEGSGKSVQVKAAGGVRTLDDLLHVMSLGVTRIGATATAAIMEEAVKRGITDQPTKVTFKPMADSSVGGY</sequence>
<dbReference type="GO" id="GO:0004672">
    <property type="term" value="F:protein kinase activity"/>
    <property type="evidence" value="ECO:0007669"/>
    <property type="project" value="InterPro"/>
</dbReference>
<dbReference type="UniPathway" id="UPA00002">
    <property type="reaction ID" value="UER00468"/>
</dbReference>
<dbReference type="PANTHER" id="PTHR10889">
    <property type="entry name" value="DEOXYRIBOSE-PHOSPHATE ALDOLASE"/>
    <property type="match status" value="1"/>
</dbReference>
<keyword evidence="4" id="KW-0456">Lyase</keyword>
<dbReference type="InterPro" id="IPR001245">
    <property type="entry name" value="Ser-Thr/Tyr_kinase_cat_dom"/>
</dbReference>
<dbReference type="OrthoDB" id="9992527at2759"/>
<evidence type="ECO:0000256" key="5">
    <source>
        <dbReference type="ARBA" id="ARBA00023270"/>
    </source>
</evidence>
<evidence type="ECO:0000256" key="2">
    <source>
        <dbReference type="ARBA" id="ARBA00012515"/>
    </source>
</evidence>
<comment type="catalytic activity">
    <reaction evidence="7">
        <text>2-deoxy-D-ribose 5-phosphate = D-glyceraldehyde 3-phosphate + acetaldehyde</text>
        <dbReference type="Rhea" id="RHEA:12821"/>
        <dbReference type="ChEBI" id="CHEBI:15343"/>
        <dbReference type="ChEBI" id="CHEBI:59776"/>
        <dbReference type="ChEBI" id="CHEBI:62877"/>
        <dbReference type="EC" id="4.1.2.4"/>
    </reaction>
</comment>
<protein>
    <recommendedName>
        <fullName evidence="2">deoxyribose-phosphate aldolase</fullName>
        <ecNumber evidence="2">4.1.2.4</ecNumber>
    </recommendedName>
    <alternativeName>
        <fullName evidence="6">2-deoxy-D-ribose 5-phosphate aldolase</fullName>
    </alternativeName>
</protein>
<feature type="region of interest" description="Disordered" evidence="9">
    <location>
        <begin position="1097"/>
        <end position="1126"/>
    </location>
</feature>
<dbReference type="Proteomes" id="UP000530670">
    <property type="component" value="Unassembled WGS sequence"/>
</dbReference>
<dbReference type="InterPro" id="IPR002915">
    <property type="entry name" value="DeoC/FbaB/LacD_aldolase"/>
</dbReference>
<comment type="caution">
    <text evidence="11">The sequence shown here is derived from an EMBL/GenBank/DDBJ whole genome shotgun (WGS) entry which is preliminary data.</text>
</comment>
<comment type="function">
    <text evidence="8">Catalyzes a reversible aldol reaction between acetaldehyde and D-glyceraldehyde 3-phosphate to generate 2-deoxy-D-ribose 5-phosphate.</text>
</comment>
<evidence type="ECO:0000256" key="8">
    <source>
        <dbReference type="ARBA" id="ARBA00056337"/>
    </source>
</evidence>
<comment type="similarity">
    <text evidence="1">Belongs to the DeoC/FbaB aldolase family. DeoC type 1 subfamily.</text>
</comment>
<dbReference type="InterPro" id="IPR028581">
    <property type="entry name" value="DeoC_typeI"/>
</dbReference>
<evidence type="ECO:0000259" key="10">
    <source>
        <dbReference type="PROSITE" id="PS50011"/>
    </source>
</evidence>
<dbReference type="SUPFAM" id="SSF56112">
    <property type="entry name" value="Protein kinase-like (PK-like)"/>
    <property type="match status" value="1"/>
</dbReference>
<dbReference type="PROSITE" id="PS50011">
    <property type="entry name" value="PROTEIN_KINASE_DOM"/>
    <property type="match status" value="1"/>
</dbReference>
<dbReference type="InterPro" id="IPR013785">
    <property type="entry name" value="Aldolase_TIM"/>
</dbReference>
<accession>A0A8H5RJW9</accession>
<reference evidence="11 12" key="1">
    <citation type="submission" date="2020-05" db="EMBL/GenBank/DDBJ databases">
        <title>Identification and distribution of gene clusters putatively required for synthesis of sphingolipid metabolism inhibitors in phylogenetically diverse species of the filamentous fungus Fusarium.</title>
        <authorList>
            <person name="Kim H.-S."/>
            <person name="Busman M."/>
            <person name="Brown D.W."/>
            <person name="Divon H."/>
            <person name="Uhlig S."/>
            <person name="Proctor R.H."/>
        </authorList>
    </citation>
    <scope>NUCLEOTIDE SEQUENCE [LARGE SCALE GENOMIC DNA]</scope>
    <source>
        <strain evidence="11 12">NRRL 66243</strain>
    </source>
</reference>
<dbReference type="EMBL" id="JAAQRI010000138">
    <property type="protein sequence ID" value="KAF5633832.1"/>
    <property type="molecule type" value="Genomic_DNA"/>
</dbReference>
<dbReference type="NCBIfam" id="TIGR00126">
    <property type="entry name" value="deoC"/>
    <property type="match status" value="1"/>
</dbReference>
<dbReference type="PANTHER" id="PTHR10889:SF1">
    <property type="entry name" value="DEOXYRIBOSE-PHOSPHATE ALDOLASE"/>
    <property type="match status" value="1"/>
</dbReference>
<organism evidence="11 12">
    <name type="scientific">Fusarium tjaetaba</name>
    <dbReference type="NCBI Taxonomy" id="1567544"/>
    <lineage>
        <taxon>Eukaryota</taxon>
        <taxon>Fungi</taxon>
        <taxon>Dikarya</taxon>
        <taxon>Ascomycota</taxon>
        <taxon>Pezizomycotina</taxon>
        <taxon>Sordariomycetes</taxon>
        <taxon>Hypocreomycetidae</taxon>
        <taxon>Hypocreales</taxon>
        <taxon>Nectriaceae</taxon>
        <taxon>Fusarium</taxon>
        <taxon>Fusarium fujikuroi species complex</taxon>
    </lineage>
</organism>
<dbReference type="SMART" id="SM01133">
    <property type="entry name" value="DeoC"/>
    <property type="match status" value="1"/>
</dbReference>
<dbReference type="InterPro" id="IPR011009">
    <property type="entry name" value="Kinase-like_dom_sf"/>
</dbReference>
<evidence type="ECO:0000313" key="12">
    <source>
        <dbReference type="Proteomes" id="UP000530670"/>
    </source>
</evidence>
<dbReference type="Gene3D" id="1.10.510.10">
    <property type="entry name" value="Transferase(Phosphotransferase) domain 1"/>
    <property type="match status" value="1"/>
</dbReference>
<dbReference type="Pfam" id="PF01791">
    <property type="entry name" value="DeoC"/>
    <property type="match status" value="1"/>
</dbReference>
<dbReference type="Pfam" id="PF07714">
    <property type="entry name" value="PK_Tyr_Ser-Thr"/>
    <property type="match status" value="1"/>
</dbReference>
<dbReference type="FunFam" id="3.20.20.70:FF:000198">
    <property type="entry name" value="Deoxyribose-phosphate aldolase"/>
    <property type="match status" value="1"/>
</dbReference>
<dbReference type="SUPFAM" id="SSF51569">
    <property type="entry name" value="Aldolase"/>
    <property type="match status" value="1"/>
</dbReference>
<dbReference type="GeneID" id="59305922"/>
<dbReference type="GO" id="GO:0005524">
    <property type="term" value="F:ATP binding"/>
    <property type="evidence" value="ECO:0007669"/>
    <property type="project" value="InterPro"/>
</dbReference>
<feature type="domain" description="Protein kinase" evidence="10">
    <location>
        <begin position="267"/>
        <end position="586"/>
    </location>
</feature>
<dbReference type="InterPro" id="IPR011343">
    <property type="entry name" value="DeoC"/>
</dbReference>
<dbReference type="GO" id="GO:0016052">
    <property type="term" value="P:carbohydrate catabolic process"/>
    <property type="evidence" value="ECO:0007669"/>
    <property type="project" value="TreeGrafter"/>
</dbReference>